<dbReference type="Proteomes" id="UP000316621">
    <property type="component" value="Chromosome 1"/>
</dbReference>
<organism evidence="2 3">
    <name type="scientific">Papaver somniferum</name>
    <name type="common">Opium poppy</name>
    <dbReference type="NCBI Taxonomy" id="3469"/>
    <lineage>
        <taxon>Eukaryota</taxon>
        <taxon>Viridiplantae</taxon>
        <taxon>Streptophyta</taxon>
        <taxon>Embryophyta</taxon>
        <taxon>Tracheophyta</taxon>
        <taxon>Spermatophyta</taxon>
        <taxon>Magnoliopsida</taxon>
        <taxon>Ranunculales</taxon>
        <taxon>Papaveraceae</taxon>
        <taxon>Papaveroideae</taxon>
        <taxon>Papaver</taxon>
    </lineage>
</organism>
<protein>
    <submittedName>
        <fullName evidence="2">Uncharacterized protein</fullName>
    </submittedName>
</protein>
<accession>A0A4Y7ICX6</accession>
<dbReference type="AlphaFoldDB" id="A0A4Y7ICX6"/>
<dbReference type="EMBL" id="CM010715">
    <property type="protein sequence ID" value="RZC46777.1"/>
    <property type="molecule type" value="Genomic_DNA"/>
</dbReference>
<keyword evidence="3" id="KW-1185">Reference proteome</keyword>
<gene>
    <name evidence="2" type="ORF">C5167_039732</name>
</gene>
<dbReference type="Gramene" id="RZC46777">
    <property type="protein sequence ID" value="RZC46777"/>
    <property type="gene ID" value="C5167_039732"/>
</dbReference>
<evidence type="ECO:0000313" key="2">
    <source>
        <dbReference type="EMBL" id="RZC46777.1"/>
    </source>
</evidence>
<evidence type="ECO:0000313" key="3">
    <source>
        <dbReference type="Proteomes" id="UP000316621"/>
    </source>
</evidence>
<sequence length="106" mass="11191">MKLFSISESLLQNTLNCLVDVVHSETASLASFAMQALGHIGLRGPMPVRHSGSGEILVVLQELAKLVAGEDIKAIQRTVKVSKFASPITTNSTAESSCSSSKGFDT</sequence>
<proteinExistence type="predicted"/>
<feature type="region of interest" description="Disordered" evidence="1">
    <location>
        <begin position="87"/>
        <end position="106"/>
    </location>
</feature>
<name>A0A4Y7ICX6_PAPSO</name>
<reference evidence="2 3" key="1">
    <citation type="journal article" date="2018" name="Science">
        <title>The opium poppy genome and morphinan production.</title>
        <authorList>
            <person name="Guo L."/>
            <person name="Winzer T."/>
            <person name="Yang X."/>
            <person name="Li Y."/>
            <person name="Ning Z."/>
            <person name="He Z."/>
            <person name="Teodor R."/>
            <person name="Lu Y."/>
            <person name="Bowser T.A."/>
            <person name="Graham I.A."/>
            <person name="Ye K."/>
        </authorList>
    </citation>
    <scope>NUCLEOTIDE SEQUENCE [LARGE SCALE GENOMIC DNA]</scope>
    <source>
        <strain evidence="3">cv. HN1</strain>
        <tissue evidence="2">Leaves</tissue>
    </source>
</reference>
<evidence type="ECO:0000256" key="1">
    <source>
        <dbReference type="SAM" id="MobiDB-lite"/>
    </source>
</evidence>
<feature type="compositionally biased region" description="Low complexity" evidence="1">
    <location>
        <begin position="89"/>
        <end position="106"/>
    </location>
</feature>
<dbReference type="STRING" id="3469.A0A4Y7ICX6"/>